<feature type="transmembrane region" description="Helical" evidence="5">
    <location>
        <begin position="147"/>
        <end position="167"/>
    </location>
</feature>
<evidence type="ECO:0000256" key="3">
    <source>
        <dbReference type="ARBA" id="ARBA00022989"/>
    </source>
</evidence>
<evidence type="ECO:0000313" key="7">
    <source>
        <dbReference type="EMBL" id="SDC59726.1"/>
    </source>
</evidence>
<keyword evidence="4 5" id="KW-0472">Membrane</keyword>
<feature type="transmembrane region" description="Helical" evidence="5">
    <location>
        <begin position="119"/>
        <end position="141"/>
    </location>
</feature>
<name>A0A1G6MXL0_9NOCA</name>
<dbReference type="Proteomes" id="UP000199417">
    <property type="component" value="Unassembled WGS sequence"/>
</dbReference>
<keyword evidence="8" id="KW-1185">Reference proteome</keyword>
<comment type="subcellular location">
    <subcellularLocation>
        <location evidence="1">Membrane</location>
        <topology evidence="1">Multi-pass membrane protein</topology>
    </subcellularLocation>
</comment>
<keyword evidence="2 5" id="KW-0812">Transmembrane</keyword>
<dbReference type="RefSeq" id="WP_083577520.1">
    <property type="nucleotide sequence ID" value="NZ_FNAB01000001.1"/>
</dbReference>
<evidence type="ECO:0000313" key="8">
    <source>
        <dbReference type="Proteomes" id="UP000199417"/>
    </source>
</evidence>
<keyword evidence="3 5" id="KW-1133">Transmembrane helix</keyword>
<accession>A0A1G6MXL0</accession>
<feature type="transmembrane region" description="Helical" evidence="5">
    <location>
        <begin position="81"/>
        <end position="98"/>
    </location>
</feature>
<evidence type="ECO:0000256" key="4">
    <source>
        <dbReference type="ARBA" id="ARBA00023136"/>
    </source>
</evidence>
<organism evidence="7 8">
    <name type="scientific">Rhodococcus tukisamuensis</name>
    <dbReference type="NCBI Taxonomy" id="168276"/>
    <lineage>
        <taxon>Bacteria</taxon>
        <taxon>Bacillati</taxon>
        <taxon>Actinomycetota</taxon>
        <taxon>Actinomycetes</taxon>
        <taxon>Mycobacteriales</taxon>
        <taxon>Nocardiaceae</taxon>
        <taxon>Rhodococcus</taxon>
    </lineage>
</organism>
<dbReference type="AlphaFoldDB" id="A0A1G6MXL0"/>
<evidence type="ECO:0000256" key="5">
    <source>
        <dbReference type="SAM" id="Phobius"/>
    </source>
</evidence>
<dbReference type="EMBL" id="FNAB01000001">
    <property type="protein sequence ID" value="SDC59726.1"/>
    <property type="molecule type" value="Genomic_DNA"/>
</dbReference>
<reference evidence="7 8" key="1">
    <citation type="submission" date="2016-10" db="EMBL/GenBank/DDBJ databases">
        <authorList>
            <person name="de Groot N.N."/>
        </authorList>
    </citation>
    <scope>NUCLEOTIDE SEQUENCE [LARGE SCALE GENOMIC DNA]</scope>
    <source>
        <strain evidence="7 8">JCM 11308</strain>
    </source>
</reference>
<feature type="domain" description="GtrA/DPMS transmembrane" evidence="6">
    <location>
        <begin position="56"/>
        <end position="173"/>
    </location>
</feature>
<dbReference type="Pfam" id="PF04138">
    <property type="entry name" value="GtrA_DPMS_TM"/>
    <property type="match status" value="1"/>
</dbReference>
<evidence type="ECO:0000256" key="1">
    <source>
        <dbReference type="ARBA" id="ARBA00004141"/>
    </source>
</evidence>
<feature type="transmembrane region" description="Helical" evidence="5">
    <location>
        <begin position="54"/>
        <end position="75"/>
    </location>
</feature>
<evidence type="ECO:0000259" key="6">
    <source>
        <dbReference type="Pfam" id="PF04138"/>
    </source>
</evidence>
<dbReference type="STRING" id="168276.SAMN05444580_101335"/>
<dbReference type="GO" id="GO:0000271">
    <property type="term" value="P:polysaccharide biosynthetic process"/>
    <property type="evidence" value="ECO:0007669"/>
    <property type="project" value="InterPro"/>
</dbReference>
<gene>
    <name evidence="7" type="ORF">SAMN05444580_101335</name>
</gene>
<evidence type="ECO:0000256" key="2">
    <source>
        <dbReference type="ARBA" id="ARBA00022692"/>
    </source>
</evidence>
<proteinExistence type="predicted"/>
<protein>
    <submittedName>
        <fullName evidence="7">Putative flippase GtrA (Transmembrane translocase of bactoprenol-linked glucose)</fullName>
    </submittedName>
</protein>
<dbReference type="GO" id="GO:0016020">
    <property type="term" value="C:membrane"/>
    <property type="evidence" value="ECO:0007669"/>
    <property type="project" value="UniProtKB-SubCell"/>
</dbReference>
<dbReference type="InterPro" id="IPR007267">
    <property type="entry name" value="GtrA_DPMS_TM"/>
</dbReference>
<sequence>MSEVIGRGGDLVPEVGDGAVPAPVPVEADDATYHWLRGRPRRCRLRGDGTAAQFARFVLVGGSSNIVYAMVFLLLRGQGSLLANVAGVALSTVLANELHRRLTFNAAERVDWLSAQWEAGGLALVGLALSTSALALVGVWFPSAPGVVQAILVVAVSALVGVFRFLALRGWVFSVAR</sequence>